<keyword evidence="2" id="KW-0732">Signal</keyword>
<evidence type="ECO:0000256" key="2">
    <source>
        <dbReference type="SAM" id="SignalP"/>
    </source>
</evidence>
<reference evidence="3 4" key="1">
    <citation type="submission" date="2019-04" db="EMBL/GenBank/DDBJ databases">
        <title>Draft genome sequence of Robertkochia marina CC-AMO-30D.</title>
        <authorList>
            <person name="Hameed A."/>
            <person name="Lin S.-Y."/>
            <person name="Shahina M."/>
            <person name="Lai W.-A."/>
            <person name="Young C.-C."/>
        </authorList>
    </citation>
    <scope>NUCLEOTIDE SEQUENCE [LARGE SCALE GENOMIC DNA]</scope>
    <source>
        <strain evidence="3 4">CC-AMO-30D</strain>
    </source>
</reference>
<feature type="region of interest" description="Disordered" evidence="1">
    <location>
        <begin position="230"/>
        <end position="249"/>
    </location>
</feature>
<dbReference type="OrthoDB" id="750023at2"/>
<feature type="compositionally biased region" description="Basic and acidic residues" evidence="1">
    <location>
        <begin position="230"/>
        <end position="243"/>
    </location>
</feature>
<comment type="caution">
    <text evidence="3">The sequence shown here is derived from an EMBL/GenBank/DDBJ whole genome shotgun (WGS) entry which is preliminary data.</text>
</comment>
<accession>A0A4S3M2V8</accession>
<feature type="signal peptide" evidence="2">
    <location>
        <begin position="1"/>
        <end position="20"/>
    </location>
</feature>
<sequence>MRHVITTLLSFLISYGALFAKEAEAFAHNRTFGATNAVIFVENGITFSIYPDGEFDFFIDNPAYVGASYHSNGVNISFNAGYNYSPWVQYDDYGAVIQIENTPIYYDFYGRINRIGSINVYYNGGHLARVGGLYLYYNPYGQFNRFQGYVNVYNRHFVYRPVYDYFVRPAVGLCLVNPRPYRRYYQPVRYTYYRPYRNNYRRAHAHIGRTYHYKDANPRRDVYRNDRRVVRRNDMKARNDVRNRSLGYVNARGYNKNEAYRGNNGKRVKAKTNRGYTKPPRSRNTNNTVNNGKRYSGSASPNRKVVTTRSTTVKRPGKTVTKTTRVSRTEGSKKSDVNRSYNKGGRDYRKAESRSKSYSRSSKPSKVERRKSTARTSRNGNAGKRSE</sequence>
<evidence type="ECO:0000256" key="1">
    <source>
        <dbReference type="SAM" id="MobiDB-lite"/>
    </source>
</evidence>
<organism evidence="3 4">
    <name type="scientific">Robertkochia marina</name>
    <dbReference type="NCBI Taxonomy" id="1227945"/>
    <lineage>
        <taxon>Bacteria</taxon>
        <taxon>Pseudomonadati</taxon>
        <taxon>Bacteroidota</taxon>
        <taxon>Flavobacteriia</taxon>
        <taxon>Flavobacteriales</taxon>
        <taxon>Flavobacteriaceae</taxon>
        <taxon>Robertkochia</taxon>
    </lineage>
</organism>
<keyword evidence="4" id="KW-1185">Reference proteome</keyword>
<feature type="region of interest" description="Disordered" evidence="1">
    <location>
        <begin position="255"/>
        <end position="387"/>
    </location>
</feature>
<dbReference type="AlphaFoldDB" id="A0A4S3M2V8"/>
<dbReference type="RefSeq" id="WP_136336030.1">
    <property type="nucleotide sequence ID" value="NZ_QXMP01000014.1"/>
</dbReference>
<protein>
    <recommendedName>
        <fullName evidence="5">DUF3300 domain-containing protein</fullName>
    </recommendedName>
</protein>
<evidence type="ECO:0000313" key="3">
    <source>
        <dbReference type="EMBL" id="THD67825.1"/>
    </source>
</evidence>
<feature type="compositionally biased region" description="Low complexity" evidence="1">
    <location>
        <begin position="303"/>
        <end position="326"/>
    </location>
</feature>
<dbReference type="EMBL" id="SSMC01000002">
    <property type="protein sequence ID" value="THD67825.1"/>
    <property type="molecule type" value="Genomic_DNA"/>
</dbReference>
<feature type="compositionally biased region" description="Polar residues" evidence="1">
    <location>
        <begin position="282"/>
        <end position="301"/>
    </location>
</feature>
<dbReference type="Proteomes" id="UP000305939">
    <property type="component" value="Unassembled WGS sequence"/>
</dbReference>
<evidence type="ECO:0008006" key="5">
    <source>
        <dbReference type="Google" id="ProtNLM"/>
    </source>
</evidence>
<feature type="compositionally biased region" description="Basic and acidic residues" evidence="1">
    <location>
        <begin position="327"/>
        <end position="337"/>
    </location>
</feature>
<name>A0A4S3M2V8_9FLAO</name>
<proteinExistence type="predicted"/>
<feature type="chain" id="PRO_5020474517" description="DUF3300 domain-containing protein" evidence="2">
    <location>
        <begin position="21"/>
        <end position="387"/>
    </location>
</feature>
<evidence type="ECO:0000313" key="4">
    <source>
        <dbReference type="Proteomes" id="UP000305939"/>
    </source>
</evidence>
<feature type="compositionally biased region" description="Basic and acidic residues" evidence="1">
    <location>
        <begin position="344"/>
        <end position="355"/>
    </location>
</feature>
<gene>
    <name evidence="3" type="ORF">E7Z59_09245</name>
</gene>